<keyword evidence="15" id="KW-0408">Iron</keyword>
<comment type="cofactor">
    <cofactor evidence="15">
        <name>Fe cation</name>
        <dbReference type="ChEBI" id="CHEBI:24875"/>
    </cofactor>
    <text evidence="15">Binds 1 Fe cation per subunit.</text>
</comment>
<feature type="active site" description="Tele-UMP-histidine intermediate" evidence="12">
    <location>
        <position position="183"/>
    </location>
</feature>
<dbReference type="Gene3D" id="3.30.428.10">
    <property type="entry name" value="HIT-like"/>
    <property type="match status" value="2"/>
</dbReference>
<keyword evidence="20" id="KW-1185">Reference proteome</keyword>
<dbReference type="GO" id="GO:0005737">
    <property type="term" value="C:cytoplasm"/>
    <property type="evidence" value="ECO:0007669"/>
    <property type="project" value="EnsemblFungi"/>
</dbReference>
<keyword evidence="7 16" id="KW-0548">Nucleotidyltransferase</keyword>
<evidence type="ECO:0000256" key="10">
    <source>
        <dbReference type="ARBA" id="ARBA00023144"/>
    </source>
</evidence>
<evidence type="ECO:0000313" key="19">
    <source>
        <dbReference type="EMBL" id="CCH62831.1"/>
    </source>
</evidence>
<dbReference type="InterPro" id="IPR005849">
    <property type="entry name" value="GalP_Utransf_N"/>
</dbReference>
<dbReference type="InterPro" id="IPR036265">
    <property type="entry name" value="HIT-like_sf"/>
</dbReference>
<reference evidence="19 20" key="1">
    <citation type="journal article" date="2011" name="Proc. Natl. Acad. Sci. U.S.A.">
        <title>Evolutionary erosion of yeast sex chromosomes by mating-type switching accidents.</title>
        <authorList>
            <person name="Gordon J.L."/>
            <person name="Armisen D."/>
            <person name="Proux-Wera E."/>
            <person name="Oheigeartaigh S.S."/>
            <person name="Byrne K.P."/>
            <person name="Wolfe K.H."/>
        </authorList>
    </citation>
    <scope>NUCLEOTIDE SEQUENCE [LARGE SCALE GENOMIC DNA]</scope>
    <source>
        <strain evidence="20">ATCC 34711 / CBS 6284 / DSM 70876 / NBRC 10599 / NRRL Y-10934 / UCD 77-7</strain>
    </source>
</reference>
<comment type="catalytic activity">
    <reaction evidence="1 16">
        <text>alpha-D-galactose 1-phosphate + UDP-alpha-D-glucose = alpha-D-glucose 1-phosphate + UDP-alpha-D-galactose</text>
        <dbReference type="Rhea" id="RHEA:13989"/>
        <dbReference type="ChEBI" id="CHEBI:58336"/>
        <dbReference type="ChEBI" id="CHEBI:58601"/>
        <dbReference type="ChEBI" id="CHEBI:58885"/>
        <dbReference type="ChEBI" id="CHEBI:66914"/>
        <dbReference type="EC" id="2.7.7.12"/>
    </reaction>
</comment>
<dbReference type="OMA" id="CFENRGA"/>
<feature type="binding site" evidence="15">
    <location>
        <position position="315"/>
    </location>
    <ligand>
        <name>Fe cation</name>
        <dbReference type="ChEBI" id="CHEBI:24875"/>
    </ligand>
</feature>
<proteinExistence type="inferred from homology"/>
<keyword evidence="8 14" id="KW-0479">Metal-binding</keyword>
<dbReference type="UniPathway" id="UPA00214"/>
<dbReference type="PROSITE" id="PS00117">
    <property type="entry name" value="GAL_P_UDP_TRANSF_I"/>
    <property type="match status" value="1"/>
</dbReference>
<feature type="binding site" evidence="14">
    <location>
        <position position="125"/>
    </location>
    <ligand>
        <name>Zn(2+)</name>
        <dbReference type="ChEBI" id="CHEBI:29105"/>
    </ligand>
</feature>
<dbReference type="Pfam" id="PF02744">
    <property type="entry name" value="GalP_UDP_tr_C"/>
    <property type="match status" value="1"/>
</dbReference>
<dbReference type="PIRSF" id="PIRSF000808">
    <property type="entry name" value="GalT"/>
    <property type="match status" value="1"/>
</dbReference>
<evidence type="ECO:0000256" key="1">
    <source>
        <dbReference type="ARBA" id="ARBA00001107"/>
    </source>
</evidence>
<evidence type="ECO:0000256" key="14">
    <source>
        <dbReference type="PIRSR" id="PIRSR000808-3"/>
    </source>
</evidence>
<dbReference type="Proteomes" id="UP000002866">
    <property type="component" value="Chromosome 9"/>
</dbReference>
<dbReference type="GO" id="GO:0008270">
    <property type="term" value="F:zinc ion binding"/>
    <property type="evidence" value="ECO:0007669"/>
    <property type="project" value="InterPro"/>
</dbReference>
<dbReference type="STRING" id="1071380.I2H8X9"/>
<evidence type="ECO:0000256" key="6">
    <source>
        <dbReference type="ARBA" id="ARBA00022679"/>
    </source>
</evidence>
<feature type="binding site" evidence="14">
    <location>
        <position position="57"/>
    </location>
    <ligand>
        <name>Zn(2+)</name>
        <dbReference type="ChEBI" id="CHEBI:29105"/>
    </ligand>
</feature>
<dbReference type="NCBIfam" id="TIGR00209">
    <property type="entry name" value="galT_1"/>
    <property type="match status" value="1"/>
</dbReference>
<evidence type="ECO:0000256" key="9">
    <source>
        <dbReference type="ARBA" id="ARBA00022833"/>
    </source>
</evidence>
<evidence type="ECO:0000256" key="2">
    <source>
        <dbReference type="ARBA" id="ARBA00004947"/>
    </source>
</evidence>
<dbReference type="InParanoid" id="I2H8X9"/>
<feature type="binding site" evidence="15">
    <location>
        <position position="298"/>
    </location>
    <ligand>
        <name>Fe cation</name>
        <dbReference type="ChEBI" id="CHEBI:24875"/>
    </ligand>
</feature>
<keyword evidence="10 16" id="KW-0299">Galactose metabolism</keyword>
<feature type="binding site" evidence="13">
    <location>
        <begin position="335"/>
        <end position="336"/>
    </location>
    <ligand>
        <name>UDP-alpha-D-glucose</name>
        <dbReference type="ChEBI" id="CHEBI:58885"/>
        <note>ligand shared between dimeric partners</note>
    </ligand>
</feature>
<feature type="binding site" evidence="15">
    <location>
        <position position="317"/>
    </location>
    <ligand>
        <name>Fe cation</name>
        <dbReference type="ChEBI" id="CHEBI:24875"/>
    </ligand>
</feature>
<feature type="binding site" evidence="14">
    <location>
        <position position="54"/>
    </location>
    <ligand>
        <name>Zn(2+)</name>
        <dbReference type="ChEBI" id="CHEBI:29105"/>
    </ligand>
</feature>
<evidence type="ECO:0000259" key="17">
    <source>
        <dbReference type="Pfam" id="PF01087"/>
    </source>
</evidence>
<comment type="similarity">
    <text evidence="3 16">Belongs to the galactose-1-phosphate uridylyltransferase type 1 family.</text>
</comment>
<keyword evidence="9 14" id="KW-0862">Zinc</keyword>
<dbReference type="GeneID" id="14498008"/>
<dbReference type="FunCoup" id="I2H8X9">
    <property type="interactions" value="428"/>
</dbReference>
<dbReference type="InterPro" id="IPR019779">
    <property type="entry name" value="GalP_UDPtransf1_His-AS"/>
</dbReference>
<dbReference type="EC" id="2.7.7.12" evidence="4 16"/>
<dbReference type="AlphaFoldDB" id="I2H8X9"/>
<dbReference type="Pfam" id="PF01087">
    <property type="entry name" value="GalP_UDP_transf"/>
    <property type="match status" value="1"/>
</dbReference>
<sequence>MSSAEFDFTDHSHRRYNPLTDSWILVSPHRAKRPWLGQQETPSKPNAPAYDPKCFLCPGNDRATGGSNPKYETTYIFQNDYAAVKIDQPDLPLQPESSEKSLKDRLLKVEGVRGNCFVICFSPKHNVTIPQMSVPELTDVVGAWQTLYRDLSKEAAENNKPFKYLQIFENKGTAMGCSNLHPHGQAWCLEVVPSEVSQEFKTFHNYKHKHNTDLLGDYVKLELQEKSRIVLENDSFLVVVPYWAVWPFETMIVSKEKTPNVDHFTDKQKGDLASIMKELTVKYDNMFECSFPYSMGLHQAPLNASKEELDNSWFHMHFYPPLLRSATVRKFLVGFEMLGEPQRDLTAEQAAERLRKLDGKTHYLEKL</sequence>
<evidence type="ECO:0000256" key="12">
    <source>
        <dbReference type="PIRSR" id="PIRSR000808-1"/>
    </source>
</evidence>
<keyword evidence="6 16" id="KW-0808">Transferase</keyword>
<evidence type="ECO:0000256" key="5">
    <source>
        <dbReference type="ARBA" id="ARBA00016340"/>
    </source>
</evidence>
<feature type="domain" description="Galactose-1-phosphate uridyl transferase N-terminal" evidence="17">
    <location>
        <begin position="5"/>
        <end position="193"/>
    </location>
</feature>
<feature type="binding site" evidence="13">
    <location>
        <begin position="30"/>
        <end position="33"/>
    </location>
    <ligand>
        <name>UDP-alpha-D-glucose</name>
        <dbReference type="ChEBI" id="CHEBI:58885"/>
        <note>ligand shared between dimeric partners</note>
    </ligand>
</feature>
<evidence type="ECO:0000259" key="18">
    <source>
        <dbReference type="Pfam" id="PF02744"/>
    </source>
</evidence>
<dbReference type="PANTHER" id="PTHR11943">
    <property type="entry name" value="GALACTOSE-1-PHOSPHATE URIDYLYLTRANSFERASE"/>
    <property type="match status" value="1"/>
</dbReference>
<feature type="binding site" description="in other chain" evidence="13">
    <location>
        <begin position="176"/>
        <end position="178"/>
    </location>
    <ligand>
        <name>UDP-alpha-D-glucose</name>
        <dbReference type="ChEBI" id="CHEBI:58885"/>
        <note>ligand shared between dimeric partners</note>
    </ligand>
</feature>
<comment type="pathway">
    <text evidence="2 16">Carbohydrate metabolism; galactose metabolism.</text>
</comment>
<name>I2H8X9_HENB6</name>
<evidence type="ECO:0000256" key="15">
    <source>
        <dbReference type="PIRSR" id="PIRSR000808-4"/>
    </source>
</evidence>
<dbReference type="eggNOG" id="KOG2958">
    <property type="taxonomic scope" value="Eukaryota"/>
</dbReference>
<evidence type="ECO:0000256" key="11">
    <source>
        <dbReference type="ARBA" id="ARBA00023277"/>
    </source>
</evidence>
<evidence type="ECO:0000256" key="3">
    <source>
        <dbReference type="ARBA" id="ARBA00010951"/>
    </source>
</evidence>
<dbReference type="EMBL" id="HE806324">
    <property type="protein sequence ID" value="CCH62831.1"/>
    <property type="molecule type" value="Genomic_DNA"/>
</dbReference>
<evidence type="ECO:0000256" key="16">
    <source>
        <dbReference type="RuleBase" id="RU000506"/>
    </source>
</evidence>
<feature type="binding site" evidence="14">
    <location>
        <position position="181"/>
    </location>
    <ligand>
        <name>Zn(2+)</name>
        <dbReference type="ChEBI" id="CHEBI:29105"/>
    </ligand>
</feature>
<dbReference type="CDD" id="cd00608">
    <property type="entry name" value="GalT"/>
    <property type="match status" value="1"/>
</dbReference>
<dbReference type="KEGG" id="tbl:TBLA_0I01730"/>
<dbReference type="HOGENOM" id="CLU_029960_0_0_1"/>
<dbReference type="RefSeq" id="XP_004182350.1">
    <property type="nucleotide sequence ID" value="XM_004182302.1"/>
</dbReference>
<feature type="binding site" description="in other chain" evidence="13">
    <location>
        <position position="170"/>
    </location>
    <ligand>
        <name>UDP-alpha-D-glucose</name>
        <dbReference type="ChEBI" id="CHEBI:58885"/>
        <note>ligand shared between dimeric partners</note>
    </ligand>
</feature>
<gene>
    <name evidence="19" type="primary">TBLA0I01730</name>
    <name evidence="19" type="ORF">TBLA_0I01730</name>
</gene>
<dbReference type="InterPro" id="IPR005850">
    <property type="entry name" value="GalP_Utransf_C"/>
</dbReference>
<dbReference type="NCBIfam" id="NF008724">
    <property type="entry name" value="PRK11720.1"/>
    <property type="match status" value="1"/>
</dbReference>
<feature type="binding site" evidence="15">
    <location>
        <position position="199"/>
    </location>
    <ligand>
        <name>Fe cation</name>
        <dbReference type="ChEBI" id="CHEBI:24875"/>
    </ligand>
</feature>
<evidence type="ECO:0000313" key="20">
    <source>
        <dbReference type="Proteomes" id="UP000002866"/>
    </source>
</evidence>
<protein>
    <recommendedName>
        <fullName evidence="5 16">Galactose-1-phosphate uridylyltransferase</fullName>
        <ecNumber evidence="4 16">2.7.7.12</ecNumber>
    </recommendedName>
</protein>
<accession>I2H8X9</accession>
<evidence type="ECO:0000256" key="7">
    <source>
        <dbReference type="ARBA" id="ARBA00022695"/>
    </source>
</evidence>
<feature type="binding site" description="in other chain" evidence="13">
    <location>
        <position position="63"/>
    </location>
    <ligand>
        <name>UDP-alpha-D-glucose</name>
        <dbReference type="ChEBI" id="CHEBI:58885"/>
        <note>ligand shared between dimeric partners</note>
    </ligand>
</feature>
<comment type="cofactor">
    <cofactor evidence="14">
        <name>Zn(2+)</name>
        <dbReference type="ChEBI" id="CHEBI:29105"/>
    </cofactor>
    <text evidence="14">Binds 1 zinc ion per subunit.</text>
</comment>
<feature type="binding site" description="in other chain" evidence="13">
    <location>
        <position position="185"/>
    </location>
    <ligand>
        <name>UDP-alpha-D-glucose</name>
        <dbReference type="ChEBI" id="CHEBI:58885"/>
        <note>ligand shared between dimeric partners</note>
    </ligand>
</feature>
<keyword evidence="11 16" id="KW-0119">Carbohydrate metabolism</keyword>
<evidence type="ECO:0000256" key="13">
    <source>
        <dbReference type="PIRSR" id="PIRSR000808-2"/>
    </source>
</evidence>
<dbReference type="FunFam" id="3.30.428.10:FF:000001">
    <property type="entry name" value="Galactose-1-phosphate uridylyltransferase"/>
    <property type="match status" value="1"/>
</dbReference>
<dbReference type="PANTHER" id="PTHR11943:SF1">
    <property type="entry name" value="GALACTOSE-1-PHOSPHATE URIDYLYLTRANSFERASE"/>
    <property type="match status" value="1"/>
</dbReference>
<dbReference type="InterPro" id="IPR001937">
    <property type="entry name" value="GalP_UDPtransf1"/>
</dbReference>
<dbReference type="OrthoDB" id="418412at2759"/>
<dbReference type="SUPFAM" id="SSF54197">
    <property type="entry name" value="HIT-like"/>
    <property type="match status" value="2"/>
</dbReference>
<dbReference type="GO" id="GO:0008108">
    <property type="term" value="F:UDP-glucose:hexose-1-phosphate uridylyltransferase activity"/>
    <property type="evidence" value="ECO:0007669"/>
    <property type="project" value="UniProtKB-EC"/>
</dbReference>
<dbReference type="GO" id="GO:0033499">
    <property type="term" value="P:galactose catabolic process via UDP-galactose, Leloir pathway"/>
    <property type="evidence" value="ECO:0007669"/>
    <property type="project" value="EnsemblFungi"/>
</dbReference>
<feature type="domain" description="Galactose-1-phosphate uridyl transferase C-terminal" evidence="18">
    <location>
        <begin position="199"/>
        <end position="366"/>
    </location>
</feature>
<evidence type="ECO:0000256" key="4">
    <source>
        <dbReference type="ARBA" id="ARBA00012384"/>
    </source>
</evidence>
<feature type="binding site" description="in other chain" evidence="13">
    <location>
        <position position="342"/>
    </location>
    <ligand>
        <name>UDP-alpha-D-glucose</name>
        <dbReference type="ChEBI" id="CHEBI:58885"/>
        <note>ligand shared between dimeric partners</note>
    </ligand>
</feature>
<feature type="binding site" evidence="13">
    <location>
        <begin position="330"/>
        <end position="331"/>
    </location>
    <ligand>
        <name>UDP-alpha-D-glucose</name>
        <dbReference type="ChEBI" id="CHEBI:58885"/>
        <note>ligand shared between dimeric partners</note>
    </ligand>
</feature>
<organism evidence="19 20">
    <name type="scientific">Henningerozyma blattae (strain ATCC 34711 / CBS 6284 / DSM 70876 / NBRC 10599 / NRRL Y-10934 / UCD 77-7)</name>
    <name type="common">Yeast</name>
    <name type="synonym">Tetrapisispora blattae</name>
    <dbReference type="NCBI Taxonomy" id="1071380"/>
    <lineage>
        <taxon>Eukaryota</taxon>
        <taxon>Fungi</taxon>
        <taxon>Dikarya</taxon>
        <taxon>Ascomycota</taxon>
        <taxon>Saccharomycotina</taxon>
        <taxon>Saccharomycetes</taxon>
        <taxon>Saccharomycetales</taxon>
        <taxon>Saccharomycetaceae</taxon>
        <taxon>Henningerozyma</taxon>
    </lineage>
</organism>
<feature type="binding site" description="in other chain" evidence="13">
    <location>
        <begin position="79"/>
        <end position="80"/>
    </location>
    <ligand>
        <name>UDP-alpha-D-glucose</name>
        <dbReference type="ChEBI" id="CHEBI:58885"/>
        <note>ligand shared between dimeric partners</note>
    </ligand>
</feature>
<evidence type="ECO:0000256" key="8">
    <source>
        <dbReference type="ARBA" id="ARBA00022723"/>
    </source>
</evidence>